<gene>
    <name evidence="1" type="ORF">BLL52_1455</name>
</gene>
<proteinExistence type="predicted"/>
<name>A0A1Q8YGH9_9BURK</name>
<keyword evidence="2" id="KW-1185">Reference proteome</keyword>
<dbReference type="Proteomes" id="UP000185911">
    <property type="component" value="Unassembled WGS sequence"/>
</dbReference>
<organism evidence="1 2">
    <name type="scientific">Rhodoferax antarcticus ANT.BR</name>
    <dbReference type="NCBI Taxonomy" id="1111071"/>
    <lineage>
        <taxon>Bacteria</taxon>
        <taxon>Pseudomonadati</taxon>
        <taxon>Pseudomonadota</taxon>
        <taxon>Betaproteobacteria</taxon>
        <taxon>Burkholderiales</taxon>
        <taxon>Comamonadaceae</taxon>
        <taxon>Rhodoferax</taxon>
    </lineage>
</organism>
<comment type="caution">
    <text evidence="1">The sequence shown here is derived from an EMBL/GenBank/DDBJ whole genome shotgun (WGS) entry which is preliminary data.</text>
</comment>
<dbReference type="AlphaFoldDB" id="A0A1Q8YGH9"/>
<sequence length="201" mass="21792">MKQRRLALDVMRFQSAPAIAGGRTASTGSPSASVRVFQSPPAIAGGRTRVALFITTASRCFNPRPPLLAGEPPVARFLSLPRRWCFNPRPPLLAGEPCAAGTMRWCLACFNPRPPLLAGEPYDPRNATTQWQVSIRARHCWRANLSRACAGVMVCWFQSAPAIAGGRTIVPQGLEVDLVCFNPRPPLLAGEPALPLTPRRS</sequence>
<reference evidence="1 2" key="1">
    <citation type="submission" date="2017-01" db="EMBL/GenBank/DDBJ databases">
        <title>Genome sequence of Rhodoferax antarcticus ANT.BR, a psychrophilic purple nonsulfur bacterium from an Antarctic microbial mat.</title>
        <authorList>
            <person name="Baker J."/>
            <person name="Riester C."/>
            <person name="Skinner B."/>
            <person name="Newell A."/>
            <person name="Swingley W."/>
            <person name="Madigan M."/>
            <person name="Jung D."/>
            <person name="Asao M."/>
            <person name="Chen M."/>
            <person name="Loughlin P."/>
            <person name="Pan H."/>
            <person name="Lin S."/>
            <person name="Li N."/>
            <person name="Shaw J."/>
            <person name="Prado M."/>
            <person name="Sherman C."/>
            <person name="Li X."/>
            <person name="Tang J."/>
            <person name="Blankenship R."/>
            <person name="Zhao T."/>
            <person name="Touchman J."/>
            <person name="Sattley M."/>
        </authorList>
    </citation>
    <scope>NUCLEOTIDE SEQUENCE [LARGE SCALE GENOMIC DNA]</scope>
    <source>
        <strain evidence="1 2">ANT.BR</strain>
    </source>
</reference>
<protein>
    <submittedName>
        <fullName evidence="1">Uncharacterized protein</fullName>
    </submittedName>
</protein>
<evidence type="ECO:0000313" key="2">
    <source>
        <dbReference type="Proteomes" id="UP000185911"/>
    </source>
</evidence>
<accession>A0A1Q8YGH9</accession>
<dbReference type="EMBL" id="MSYM01000009">
    <property type="protein sequence ID" value="OLP07168.1"/>
    <property type="molecule type" value="Genomic_DNA"/>
</dbReference>
<evidence type="ECO:0000313" key="1">
    <source>
        <dbReference type="EMBL" id="OLP07168.1"/>
    </source>
</evidence>